<evidence type="ECO:0000256" key="4">
    <source>
        <dbReference type="ARBA" id="ARBA00022692"/>
    </source>
</evidence>
<dbReference type="AlphaFoldDB" id="A0A317W213"/>
<dbReference type="Pfam" id="PF07690">
    <property type="entry name" value="MFS_1"/>
    <property type="match status" value="1"/>
</dbReference>
<accession>A0A317W213</accession>
<dbReference type="PANTHER" id="PTHR43791">
    <property type="entry name" value="PERMEASE-RELATED"/>
    <property type="match status" value="1"/>
</dbReference>
<feature type="transmembrane region" description="Helical" evidence="7">
    <location>
        <begin position="165"/>
        <end position="185"/>
    </location>
</feature>
<dbReference type="FunFam" id="1.20.1250.20:FF:000018">
    <property type="entry name" value="MFS transporter permease"/>
    <property type="match status" value="1"/>
</dbReference>
<name>A0A317W213_9EURO</name>
<dbReference type="GO" id="GO:0022857">
    <property type="term" value="F:transmembrane transporter activity"/>
    <property type="evidence" value="ECO:0007669"/>
    <property type="project" value="InterPro"/>
</dbReference>
<dbReference type="EMBL" id="MSFL01000017">
    <property type="protein sequence ID" value="PWY78220.1"/>
    <property type="molecule type" value="Genomic_DNA"/>
</dbReference>
<dbReference type="GeneID" id="37061698"/>
<evidence type="ECO:0000256" key="7">
    <source>
        <dbReference type="SAM" id="Phobius"/>
    </source>
</evidence>
<dbReference type="Gene3D" id="1.20.1250.20">
    <property type="entry name" value="MFS general substrate transporter like domains"/>
    <property type="match status" value="2"/>
</dbReference>
<evidence type="ECO:0000256" key="6">
    <source>
        <dbReference type="ARBA" id="ARBA00023136"/>
    </source>
</evidence>
<dbReference type="FunFam" id="1.20.1250.20:FF:000013">
    <property type="entry name" value="MFS general substrate transporter"/>
    <property type="match status" value="1"/>
</dbReference>
<keyword evidence="5 7" id="KW-1133">Transmembrane helix</keyword>
<keyword evidence="4 7" id="KW-0812">Transmembrane</keyword>
<feature type="transmembrane region" description="Helical" evidence="7">
    <location>
        <begin position="385"/>
        <end position="409"/>
    </location>
</feature>
<feature type="transmembrane region" description="Helical" evidence="7">
    <location>
        <begin position="107"/>
        <end position="127"/>
    </location>
</feature>
<evidence type="ECO:0000259" key="8">
    <source>
        <dbReference type="PROSITE" id="PS50850"/>
    </source>
</evidence>
<dbReference type="Gene3D" id="3.30.420.150">
    <property type="entry name" value="Exopolyphosphatase. Domain 2"/>
    <property type="match status" value="1"/>
</dbReference>
<evidence type="ECO:0000256" key="5">
    <source>
        <dbReference type="ARBA" id="ARBA00022989"/>
    </source>
</evidence>
<feature type="transmembrane region" description="Helical" evidence="7">
    <location>
        <begin position="134"/>
        <end position="153"/>
    </location>
</feature>
<organism evidence="9 10">
    <name type="scientific">Aspergillus heteromorphus CBS 117.55</name>
    <dbReference type="NCBI Taxonomy" id="1448321"/>
    <lineage>
        <taxon>Eukaryota</taxon>
        <taxon>Fungi</taxon>
        <taxon>Dikarya</taxon>
        <taxon>Ascomycota</taxon>
        <taxon>Pezizomycotina</taxon>
        <taxon>Eurotiomycetes</taxon>
        <taxon>Eurotiomycetidae</taxon>
        <taxon>Eurotiales</taxon>
        <taxon>Aspergillaceae</taxon>
        <taxon>Aspergillus</taxon>
        <taxon>Aspergillus subgen. Circumdati</taxon>
    </lineage>
</organism>
<proteinExistence type="inferred from homology"/>
<feature type="transmembrane region" description="Helical" evidence="7">
    <location>
        <begin position="227"/>
        <end position="247"/>
    </location>
</feature>
<evidence type="ECO:0000256" key="1">
    <source>
        <dbReference type="ARBA" id="ARBA00004141"/>
    </source>
</evidence>
<dbReference type="FunFam" id="3.30.420.40:FF:000191">
    <property type="entry name" value="Retrograde regulation protein 2"/>
    <property type="match status" value="1"/>
</dbReference>
<dbReference type="SUPFAM" id="SSF103473">
    <property type="entry name" value="MFS general substrate transporter"/>
    <property type="match status" value="1"/>
</dbReference>
<dbReference type="InterPro" id="IPR020846">
    <property type="entry name" value="MFS_dom"/>
</dbReference>
<dbReference type="InterPro" id="IPR003695">
    <property type="entry name" value="Ppx_GppA_N"/>
</dbReference>
<evidence type="ECO:0000256" key="2">
    <source>
        <dbReference type="ARBA" id="ARBA00008335"/>
    </source>
</evidence>
<dbReference type="PANTHER" id="PTHR43791:SF36">
    <property type="entry name" value="TRANSPORTER, PUTATIVE (AFU_ORTHOLOGUE AFUA_6G08340)-RELATED"/>
    <property type="match status" value="1"/>
</dbReference>
<dbReference type="InterPro" id="IPR057512">
    <property type="entry name" value="RTG2_C"/>
</dbReference>
<dbReference type="Gene3D" id="1.10.3210.10">
    <property type="entry name" value="Hypothetical protein af1432"/>
    <property type="match status" value="1"/>
</dbReference>
<feature type="transmembrane region" description="Helical" evidence="7">
    <location>
        <begin position="336"/>
        <end position="353"/>
    </location>
</feature>
<comment type="caution">
    <text evidence="9">The sequence shown here is derived from an EMBL/GenBank/DDBJ whole genome shotgun (WGS) entry which is preliminary data.</text>
</comment>
<dbReference type="InterPro" id="IPR043129">
    <property type="entry name" value="ATPase_NBD"/>
</dbReference>
<feature type="transmembrane region" description="Helical" evidence="7">
    <location>
        <begin position="197"/>
        <end position="215"/>
    </location>
</feature>
<evidence type="ECO:0000256" key="3">
    <source>
        <dbReference type="ARBA" id="ARBA00022448"/>
    </source>
</evidence>
<dbReference type="RefSeq" id="XP_025398161.1">
    <property type="nucleotide sequence ID" value="XM_025539461.1"/>
</dbReference>
<dbReference type="VEuPathDB" id="FungiDB:BO70DRAFT_294009"/>
<sequence>MGFFAKRATLNDAAGSADAIVEAPEHDFEKQQIAHDEESHTALPQIPTTTVTIDPAVEARLLRKLDLRVPTLLGFLYLLSLLDRSNIGNAKIAGMEDDLHLTGNRYTWLLTIFYISYTLFEFLALMWKVMPPHRWAAITVLTWGIVATCQAATQSWGGMMALRFLLGMSEAAFGPGSPYLLSFFYRRQELGLRCGMFLSAAPLANSFAGALAYGITSGHAKIANWRLLFLVEGSPSLLAAFLAWFYLPDHPASARFLTEEEKEVARARSLRRTGESERVTGINWKELWETLLDAKAWITALMYFSCNVSFSSLPVFLPTILEDMGFASINAQGLTAPPYFASFLVTIATTWLADRIQQRGLVIAISSMVGAIGYVLLATCTSVGIRYFGVFLAAMGVFPSIANILPWVLNNQGSDSRRGMGIVLLNVIGQCGPFLGTNIFPSSDGPRYIRGQSICAAFMFFTVILALCLRRLLAWENRRLDKRYGAVRTAPGTTKEVTFGEENYGAGFRYVLNGIRFSITDLTPPTTRTLPIIYQTRAALSLYDAQFPPTNPGTRSPIPSHITGQVLTHLTHFQHTCADFHVPTSNIHVLATEATRTAPNSADFRASIKSATGWDVTLLSKEDEGRIGALGIASSAAEVAGLAMDLGGGSTQITWVMEQGGEVRTSERGAFSFPYGAAAVLRRMGEGEGAVSGRAMREEMRASFEHAVRQLGVPGELRELARKRGRFDLYLCGGGFRGWGYVLMKRSRRVRPYPIPVINGFRVVREEFHGVGDVVAAVQGDEEEGEGIFGVSKRRASQIPAVAVLVEVIMEALPEVTHIQFCQGGVREGFLFEKLSAEVRAQDPLLAATMVYAPAEGEGQGIGALLRGALPETASPIGGVSLPGAFTANFIAAVANLMYVHSRVPRESRSAAALHCTTTGILASTNCVSHVERAVIALVLCERWAGDLAPLDREYQRRLMRCVSPQEVWWSLYLGRVAAIVGDVYPAGRVDETQWRVRFETQWEDVVKKKGAACDLLRLIVRRNDAAPVLRERVQETAEKVEKVGKKKNWIHDYGVRGGHGGVGVGLGDVGRWWAGLRHVGLYKAMPSNREAGLVY</sequence>
<comment type="subcellular location">
    <subcellularLocation>
        <location evidence="1">Membrane</location>
        <topology evidence="1">Multi-pass membrane protein</topology>
    </subcellularLocation>
</comment>
<gene>
    <name evidence="9" type="ORF">BO70DRAFT_294009</name>
</gene>
<dbReference type="InterPro" id="IPR011701">
    <property type="entry name" value="MFS"/>
</dbReference>
<dbReference type="PROSITE" id="PS50850">
    <property type="entry name" value="MFS"/>
    <property type="match status" value="1"/>
</dbReference>
<dbReference type="Pfam" id="PF23566">
    <property type="entry name" value="RTG2_C"/>
    <property type="match status" value="1"/>
</dbReference>
<keyword evidence="3" id="KW-0813">Transport</keyword>
<feature type="transmembrane region" description="Helical" evidence="7">
    <location>
        <begin position="296"/>
        <end position="316"/>
    </location>
</feature>
<reference evidence="9 10" key="1">
    <citation type="submission" date="2016-12" db="EMBL/GenBank/DDBJ databases">
        <title>The genomes of Aspergillus section Nigri reveals drivers in fungal speciation.</title>
        <authorList>
            <consortium name="DOE Joint Genome Institute"/>
            <person name="Vesth T.C."/>
            <person name="Nybo J."/>
            <person name="Theobald S."/>
            <person name="Brandl J."/>
            <person name="Frisvad J.C."/>
            <person name="Nielsen K.F."/>
            <person name="Lyhne E.K."/>
            <person name="Kogle M.E."/>
            <person name="Kuo A."/>
            <person name="Riley R."/>
            <person name="Clum A."/>
            <person name="Nolan M."/>
            <person name="Lipzen A."/>
            <person name="Salamov A."/>
            <person name="Henrissat B."/>
            <person name="Wiebenga A."/>
            <person name="De Vries R.P."/>
            <person name="Grigoriev I.V."/>
            <person name="Mortensen U.H."/>
            <person name="Andersen M.R."/>
            <person name="Baker S.E."/>
        </authorList>
    </citation>
    <scope>NUCLEOTIDE SEQUENCE [LARGE SCALE GENOMIC DNA]</scope>
    <source>
        <strain evidence="9 10">CBS 117.55</strain>
    </source>
</reference>
<dbReference type="Gene3D" id="3.30.420.40">
    <property type="match status" value="1"/>
</dbReference>
<evidence type="ECO:0000313" key="9">
    <source>
        <dbReference type="EMBL" id="PWY78220.1"/>
    </source>
</evidence>
<dbReference type="Pfam" id="PF02541">
    <property type="entry name" value="Ppx-GppA"/>
    <property type="match status" value="1"/>
</dbReference>
<dbReference type="OrthoDB" id="2985014at2759"/>
<keyword evidence="10" id="KW-1185">Reference proteome</keyword>
<feature type="transmembrane region" description="Helical" evidence="7">
    <location>
        <begin position="451"/>
        <end position="473"/>
    </location>
</feature>
<dbReference type="GO" id="GO:0016020">
    <property type="term" value="C:membrane"/>
    <property type="evidence" value="ECO:0007669"/>
    <property type="project" value="UniProtKB-SubCell"/>
</dbReference>
<feature type="transmembrane region" description="Helical" evidence="7">
    <location>
        <begin position="421"/>
        <end position="439"/>
    </location>
</feature>
<dbReference type="SUPFAM" id="SSF53067">
    <property type="entry name" value="Actin-like ATPase domain"/>
    <property type="match status" value="2"/>
</dbReference>
<comment type="similarity">
    <text evidence="2">Belongs to the major facilitator superfamily.</text>
</comment>
<feature type="transmembrane region" description="Helical" evidence="7">
    <location>
        <begin position="360"/>
        <end position="379"/>
    </location>
</feature>
<evidence type="ECO:0000313" key="10">
    <source>
        <dbReference type="Proteomes" id="UP000247233"/>
    </source>
</evidence>
<feature type="domain" description="Major facilitator superfamily (MFS) profile" evidence="8">
    <location>
        <begin position="69"/>
        <end position="480"/>
    </location>
</feature>
<protein>
    <submittedName>
        <fullName evidence="9">MFS general substrate transporter</fullName>
    </submittedName>
</protein>
<dbReference type="Proteomes" id="UP000247233">
    <property type="component" value="Unassembled WGS sequence"/>
</dbReference>
<keyword evidence="6 7" id="KW-0472">Membrane</keyword>
<dbReference type="InterPro" id="IPR036259">
    <property type="entry name" value="MFS_trans_sf"/>
</dbReference>